<dbReference type="Pfam" id="PF08263">
    <property type="entry name" value="LRRNT_2"/>
    <property type="match status" value="1"/>
</dbReference>
<keyword evidence="7 13" id="KW-0732">Signal</keyword>
<dbReference type="SUPFAM" id="SSF52058">
    <property type="entry name" value="L domain-like"/>
    <property type="match status" value="2"/>
</dbReference>
<dbReference type="InterPro" id="IPR001611">
    <property type="entry name" value="Leu-rich_rpt"/>
</dbReference>
<dbReference type="InterPro" id="IPR003591">
    <property type="entry name" value="Leu-rich_rpt_typical-subtyp"/>
</dbReference>
<dbReference type="Gene3D" id="3.80.10.10">
    <property type="entry name" value="Ribonuclease Inhibitor"/>
    <property type="match status" value="3"/>
</dbReference>
<evidence type="ECO:0000256" key="7">
    <source>
        <dbReference type="ARBA" id="ARBA00022729"/>
    </source>
</evidence>
<keyword evidence="17" id="KW-1185">Reference proteome</keyword>
<feature type="domain" description="Disease resistance R13L4/SHOC-2-like LRR" evidence="15">
    <location>
        <begin position="101"/>
        <end position="308"/>
    </location>
</feature>
<evidence type="ECO:0000256" key="1">
    <source>
        <dbReference type="ARBA" id="ARBA00004251"/>
    </source>
</evidence>
<evidence type="ECO:0000256" key="10">
    <source>
        <dbReference type="ARBA" id="ARBA00023136"/>
    </source>
</evidence>
<evidence type="ECO:0000256" key="8">
    <source>
        <dbReference type="ARBA" id="ARBA00022737"/>
    </source>
</evidence>
<dbReference type="SMART" id="SM00369">
    <property type="entry name" value="LRR_TYP"/>
    <property type="match status" value="7"/>
</dbReference>
<dbReference type="AlphaFoldDB" id="A0AAD5Z618"/>
<name>A0AAD5Z618_9POAL</name>
<dbReference type="FunFam" id="3.80.10.10:FF:000111">
    <property type="entry name" value="LRR receptor-like serine/threonine-protein kinase ERECTA"/>
    <property type="match status" value="1"/>
</dbReference>
<evidence type="ECO:0000313" key="17">
    <source>
        <dbReference type="Proteomes" id="UP001210211"/>
    </source>
</evidence>
<dbReference type="FunFam" id="3.80.10.10:FF:000095">
    <property type="entry name" value="LRR receptor-like serine/threonine-protein kinase GSO1"/>
    <property type="match status" value="1"/>
</dbReference>
<evidence type="ECO:0000256" key="12">
    <source>
        <dbReference type="SAM" id="Phobius"/>
    </source>
</evidence>
<sequence length="806" mass="90967">MMLILNSFLFLLIPSTVTTLKEVCFEMERKALFTFKDNINHKSKLFSSWHGQNCCEWKGVTCNNVTSHVVKLNLSNSYDWNSSPSEWSIHALFGEISPSLLALRHLTHLDLSNHDFSNLTIPNFLGSFENLIHLNLSLSRFRGVIPYELGNLSKLQFLDLGYSQFTGLVPAQLGNLSALQYLSLRNCYTCSAAVDSLSWLYHFPSLKYLDLAWIILNEHMDWSVLFTKMPLLETLILNNCHLSFFPNDLTYVNSTSLKKLDLHGNSFNSKLPNWLWNLTSLFYLDLGYSNFYGRIPSDLRNLASLNYLGLAGPRFPSWLRFQSQLNEIRLSENNITGVIPSWFMDSPVTSLDLSHNNLMGNLPTLSPNIAALDLSNNNISGPFPKELKMPHLVYLLLPGNSLSGSIPTYICDIPFLTLIDLSNNAISGNLPDCWKNNSILELFDVSNNQLSGELPTSIGYLYNLKILQLDNNRLHGAIPSTMQWCTSLYFLVLGRNKFSGEIPKWIGESLLNLVVFQLRSNKFSGCIPPSLGKLANLQVLDLANNSLVGHIPDSVGNFVGMKNSSHQFSSSDLKNDYFHSSDYWSVWIYMDSLYTQMNGQKKLTAAPLGLIKTIDLSRNKLAGQIPEEIWSLEALINLNISQNFLQGGVSEKINGMRSLEYLDLSMNELSGPIPQALSTLAPLHQLNLSYNNFSGRIPTGRQLDTLTDPSIYAGNAYLCGFPTNKNCPENNLAPREPDFLSEDEKSETMWPHLTTIVGFIMGIWCLEVVLIFKVAWRIAYFQIIDNIFEVIYVQIMLAMRRLSCPM</sequence>
<keyword evidence="10 12" id="KW-0472">Membrane</keyword>
<dbReference type="InterPro" id="IPR046956">
    <property type="entry name" value="RLP23-like"/>
</dbReference>
<protein>
    <recommendedName>
        <fullName evidence="18">Leucine-rich repeat-containing N-terminal plant-type domain-containing protein</fullName>
    </recommendedName>
</protein>
<dbReference type="InterPro" id="IPR032675">
    <property type="entry name" value="LRR_dom_sf"/>
</dbReference>
<feature type="domain" description="Leucine-rich repeat-containing N-terminal plant-type" evidence="14">
    <location>
        <begin position="28"/>
        <end position="63"/>
    </location>
</feature>
<evidence type="ECO:0000256" key="5">
    <source>
        <dbReference type="ARBA" id="ARBA00022626"/>
    </source>
</evidence>
<gene>
    <name evidence="16" type="ORF">LUZ61_016702</name>
</gene>
<evidence type="ECO:0000259" key="15">
    <source>
        <dbReference type="Pfam" id="PF23598"/>
    </source>
</evidence>
<proteinExistence type="inferred from homology"/>
<comment type="similarity">
    <text evidence="2">Belongs to the RLP family.</text>
</comment>
<dbReference type="GO" id="GO:0005886">
    <property type="term" value="C:plasma membrane"/>
    <property type="evidence" value="ECO:0007669"/>
    <property type="project" value="UniProtKB-SubCell"/>
</dbReference>
<evidence type="ECO:0008006" key="18">
    <source>
        <dbReference type="Google" id="ProtNLM"/>
    </source>
</evidence>
<dbReference type="FunFam" id="3.80.10.10:FF:000041">
    <property type="entry name" value="LRR receptor-like serine/threonine-protein kinase ERECTA"/>
    <property type="match status" value="1"/>
</dbReference>
<dbReference type="GO" id="GO:0009742">
    <property type="term" value="P:brassinosteroid mediated signaling pathway"/>
    <property type="evidence" value="ECO:0007669"/>
    <property type="project" value="UniProtKB-KW"/>
</dbReference>
<evidence type="ECO:0000259" key="14">
    <source>
        <dbReference type="Pfam" id="PF08263"/>
    </source>
</evidence>
<comment type="subcellular location">
    <subcellularLocation>
        <location evidence="1">Cell membrane</location>
        <topology evidence="1">Single-pass type I membrane protein</topology>
    </subcellularLocation>
</comment>
<evidence type="ECO:0000256" key="2">
    <source>
        <dbReference type="ARBA" id="ARBA00009592"/>
    </source>
</evidence>
<comment type="caution">
    <text evidence="16">The sequence shown here is derived from an EMBL/GenBank/DDBJ whole genome shotgun (WGS) entry which is preliminary data.</text>
</comment>
<keyword evidence="9 12" id="KW-1133">Transmembrane helix</keyword>
<feature type="transmembrane region" description="Helical" evidence="12">
    <location>
        <begin position="749"/>
        <end position="772"/>
    </location>
</feature>
<evidence type="ECO:0000256" key="6">
    <source>
        <dbReference type="ARBA" id="ARBA00022692"/>
    </source>
</evidence>
<evidence type="ECO:0000256" key="13">
    <source>
        <dbReference type="SAM" id="SignalP"/>
    </source>
</evidence>
<dbReference type="PRINTS" id="PR00019">
    <property type="entry name" value="LEURICHRPT"/>
</dbReference>
<dbReference type="PANTHER" id="PTHR48063">
    <property type="entry name" value="LRR RECEPTOR-LIKE KINASE"/>
    <property type="match status" value="1"/>
</dbReference>
<dbReference type="PANTHER" id="PTHR48063:SF90">
    <property type="entry name" value="OS11G0565920 PROTEIN"/>
    <property type="match status" value="1"/>
</dbReference>
<evidence type="ECO:0000256" key="3">
    <source>
        <dbReference type="ARBA" id="ARBA00022475"/>
    </source>
</evidence>
<accession>A0AAD5Z618</accession>
<evidence type="ECO:0000256" key="4">
    <source>
        <dbReference type="ARBA" id="ARBA00022614"/>
    </source>
</evidence>
<evidence type="ECO:0000256" key="11">
    <source>
        <dbReference type="ARBA" id="ARBA00023180"/>
    </source>
</evidence>
<keyword evidence="11" id="KW-0325">Glycoprotein</keyword>
<evidence type="ECO:0000256" key="9">
    <source>
        <dbReference type="ARBA" id="ARBA00022989"/>
    </source>
</evidence>
<keyword evidence="8" id="KW-0677">Repeat</keyword>
<organism evidence="16 17">
    <name type="scientific">Rhynchospora tenuis</name>
    <dbReference type="NCBI Taxonomy" id="198213"/>
    <lineage>
        <taxon>Eukaryota</taxon>
        <taxon>Viridiplantae</taxon>
        <taxon>Streptophyta</taxon>
        <taxon>Embryophyta</taxon>
        <taxon>Tracheophyta</taxon>
        <taxon>Spermatophyta</taxon>
        <taxon>Magnoliopsida</taxon>
        <taxon>Liliopsida</taxon>
        <taxon>Poales</taxon>
        <taxon>Cyperaceae</taxon>
        <taxon>Cyperoideae</taxon>
        <taxon>Rhynchosporeae</taxon>
        <taxon>Rhynchospora</taxon>
    </lineage>
</organism>
<reference evidence="16 17" key="1">
    <citation type="journal article" date="2022" name="Cell">
        <title>Repeat-based holocentromeres influence genome architecture and karyotype evolution.</title>
        <authorList>
            <person name="Hofstatter P.G."/>
            <person name="Thangavel G."/>
            <person name="Lux T."/>
            <person name="Neumann P."/>
            <person name="Vondrak T."/>
            <person name="Novak P."/>
            <person name="Zhang M."/>
            <person name="Costa L."/>
            <person name="Castellani M."/>
            <person name="Scott A."/>
            <person name="Toegelov H."/>
            <person name="Fuchs J."/>
            <person name="Mata-Sucre Y."/>
            <person name="Dias Y."/>
            <person name="Vanzela A.L.L."/>
            <person name="Huettel B."/>
            <person name="Almeida C.C.S."/>
            <person name="Simkova H."/>
            <person name="Souza G."/>
            <person name="Pedrosa-Harand A."/>
            <person name="Macas J."/>
            <person name="Mayer K.F.X."/>
            <person name="Houben A."/>
            <person name="Marques A."/>
        </authorList>
    </citation>
    <scope>NUCLEOTIDE SEQUENCE [LARGE SCALE GENOMIC DNA]</scope>
    <source>
        <strain evidence="16">RhyTen1mFocal</strain>
    </source>
</reference>
<keyword evidence="5" id="KW-1070">Brassinosteroid signaling pathway</keyword>
<evidence type="ECO:0000313" key="16">
    <source>
        <dbReference type="EMBL" id="KAJ3687538.1"/>
    </source>
</evidence>
<dbReference type="Proteomes" id="UP001210211">
    <property type="component" value="Unassembled WGS sequence"/>
</dbReference>
<dbReference type="Pfam" id="PF23598">
    <property type="entry name" value="LRR_14"/>
    <property type="match status" value="1"/>
</dbReference>
<dbReference type="InterPro" id="IPR013210">
    <property type="entry name" value="LRR_N_plant-typ"/>
</dbReference>
<keyword evidence="6 12" id="KW-0812">Transmembrane</keyword>
<dbReference type="EMBL" id="JAMRDG010000002">
    <property type="protein sequence ID" value="KAJ3687538.1"/>
    <property type="molecule type" value="Genomic_DNA"/>
</dbReference>
<feature type="chain" id="PRO_5041955254" description="Leucine-rich repeat-containing N-terminal plant-type domain-containing protein" evidence="13">
    <location>
        <begin position="20"/>
        <end position="806"/>
    </location>
</feature>
<keyword evidence="3" id="KW-1003">Cell membrane</keyword>
<feature type="signal peptide" evidence="13">
    <location>
        <begin position="1"/>
        <end position="19"/>
    </location>
</feature>
<dbReference type="Pfam" id="PF00560">
    <property type="entry name" value="LRR_1"/>
    <property type="match status" value="9"/>
</dbReference>
<keyword evidence="4" id="KW-0433">Leucine-rich repeat</keyword>
<dbReference type="InterPro" id="IPR055414">
    <property type="entry name" value="LRR_R13L4/SHOC2-like"/>
</dbReference>